<keyword evidence="6" id="KW-1185">Reference proteome</keyword>
<name>A0ABX3MM29_9RHOB</name>
<sequence>MESSAHRTDQIAPEARAAYWKRAIAETYFPLSLTFRDPAAFNGRLKCRDIGAISLSRLNTEALLYERLEQHLRTAGEEEYLVAIPSLSPVEFHQLGREVRCDPGGFILERGDEPYRFSYATTNELYVLKLPKRVLSEKLRNPDSFCAQVIDARTGIAHLFSETVRQLESLPFGAGREAAILGRQLVELLALALEQETGNNAQVQSAVQAAHLRRAETVIRDNLANPALDPEMVAEACGISKRYLHELFNGWNTTVSRFIREERLIAARDALQAAPHLPIADVAYRFGFSDQAQFSRLFRGKFDQTPSAFRAQQREWSAS</sequence>
<dbReference type="EMBL" id="MPZS01000003">
    <property type="protein sequence ID" value="OOY11163.1"/>
    <property type="molecule type" value="Genomic_DNA"/>
</dbReference>
<dbReference type="Gene3D" id="1.10.10.60">
    <property type="entry name" value="Homeodomain-like"/>
    <property type="match status" value="1"/>
</dbReference>
<dbReference type="PRINTS" id="PR00032">
    <property type="entry name" value="HTHARAC"/>
</dbReference>
<dbReference type="Pfam" id="PF12833">
    <property type="entry name" value="HTH_18"/>
    <property type="match status" value="1"/>
</dbReference>
<dbReference type="PANTHER" id="PTHR46796:SF6">
    <property type="entry name" value="ARAC SUBFAMILY"/>
    <property type="match status" value="1"/>
</dbReference>
<gene>
    <name evidence="5" type="ORF">BMG00_15625</name>
</gene>
<keyword evidence="1" id="KW-0805">Transcription regulation</keyword>
<dbReference type="InterPro" id="IPR035418">
    <property type="entry name" value="AraC-bd_2"/>
</dbReference>
<evidence type="ECO:0000256" key="3">
    <source>
        <dbReference type="ARBA" id="ARBA00023163"/>
    </source>
</evidence>
<organism evidence="5 6">
    <name type="scientific">Thioclava marina</name>
    <dbReference type="NCBI Taxonomy" id="1915077"/>
    <lineage>
        <taxon>Bacteria</taxon>
        <taxon>Pseudomonadati</taxon>
        <taxon>Pseudomonadota</taxon>
        <taxon>Alphaproteobacteria</taxon>
        <taxon>Rhodobacterales</taxon>
        <taxon>Paracoccaceae</taxon>
        <taxon>Thioclava</taxon>
    </lineage>
</organism>
<accession>A0ABX3MM29</accession>
<evidence type="ECO:0000256" key="2">
    <source>
        <dbReference type="ARBA" id="ARBA00023125"/>
    </source>
</evidence>
<evidence type="ECO:0000259" key="4">
    <source>
        <dbReference type="PROSITE" id="PS01124"/>
    </source>
</evidence>
<dbReference type="SMART" id="SM00342">
    <property type="entry name" value="HTH_ARAC"/>
    <property type="match status" value="1"/>
</dbReference>
<dbReference type="GO" id="GO:0003677">
    <property type="term" value="F:DNA binding"/>
    <property type="evidence" value="ECO:0007669"/>
    <property type="project" value="UniProtKB-KW"/>
</dbReference>
<evidence type="ECO:0000256" key="1">
    <source>
        <dbReference type="ARBA" id="ARBA00023015"/>
    </source>
</evidence>
<dbReference type="SUPFAM" id="SSF46689">
    <property type="entry name" value="Homeodomain-like"/>
    <property type="match status" value="1"/>
</dbReference>
<protein>
    <submittedName>
        <fullName evidence="5">DNA-binding protein</fullName>
    </submittedName>
</protein>
<comment type="caution">
    <text evidence="5">The sequence shown here is derived from an EMBL/GenBank/DDBJ whole genome shotgun (WGS) entry which is preliminary data.</text>
</comment>
<evidence type="ECO:0000313" key="5">
    <source>
        <dbReference type="EMBL" id="OOY11163.1"/>
    </source>
</evidence>
<dbReference type="InterPro" id="IPR050204">
    <property type="entry name" value="AraC_XylS_family_regulators"/>
</dbReference>
<dbReference type="PROSITE" id="PS01124">
    <property type="entry name" value="HTH_ARAC_FAMILY_2"/>
    <property type="match status" value="1"/>
</dbReference>
<reference evidence="5 6" key="1">
    <citation type="submission" date="2016-11" db="EMBL/GenBank/DDBJ databases">
        <title>A multilocus sequence analysis scheme for characterization of bacteria in the genus Thioclava.</title>
        <authorList>
            <person name="Liu Y."/>
            <person name="Shao Z."/>
        </authorList>
    </citation>
    <scope>NUCLEOTIDE SEQUENCE [LARGE SCALE GENOMIC DNA]</scope>
    <source>
        <strain evidence="5 6">11.10-0-13</strain>
    </source>
</reference>
<proteinExistence type="predicted"/>
<keyword evidence="2 5" id="KW-0238">DNA-binding</keyword>
<dbReference type="PANTHER" id="PTHR46796">
    <property type="entry name" value="HTH-TYPE TRANSCRIPTIONAL ACTIVATOR RHAS-RELATED"/>
    <property type="match status" value="1"/>
</dbReference>
<keyword evidence="3" id="KW-0804">Transcription</keyword>
<dbReference type="InterPro" id="IPR020449">
    <property type="entry name" value="Tscrpt_reg_AraC-type_HTH"/>
</dbReference>
<dbReference type="Pfam" id="PF14525">
    <property type="entry name" value="AraC_binding_2"/>
    <property type="match status" value="1"/>
</dbReference>
<evidence type="ECO:0000313" key="6">
    <source>
        <dbReference type="Proteomes" id="UP000242224"/>
    </source>
</evidence>
<feature type="domain" description="HTH araC/xylS-type" evidence="4">
    <location>
        <begin position="213"/>
        <end position="312"/>
    </location>
</feature>
<dbReference type="InterPro" id="IPR018060">
    <property type="entry name" value="HTH_AraC"/>
</dbReference>
<dbReference type="Proteomes" id="UP000242224">
    <property type="component" value="Unassembled WGS sequence"/>
</dbReference>
<dbReference type="InterPro" id="IPR009057">
    <property type="entry name" value="Homeodomain-like_sf"/>
</dbReference>